<dbReference type="InterPro" id="IPR026336">
    <property type="entry name" value="PdeM-like"/>
</dbReference>
<dbReference type="PANTHER" id="PTHR39323:SF1">
    <property type="entry name" value="BLR1149 PROTEIN"/>
    <property type="match status" value="1"/>
</dbReference>
<keyword evidence="2" id="KW-0255">Endonuclease</keyword>
<dbReference type="Pfam" id="PF00149">
    <property type="entry name" value="Metallophos"/>
    <property type="match status" value="1"/>
</dbReference>
<proteinExistence type="predicted"/>
<dbReference type="GO" id="GO:0016874">
    <property type="term" value="F:ligase activity"/>
    <property type="evidence" value="ECO:0007669"/>
    <property type="project" value="UniProtKB-KW"/>
</dbReference>
<dbReference type="EC" id="3.1.-.-" evidence="2"/>
<dbReference type="GO" id="GO:0004519">
    <property type="term" value="F:endonuclease activity"/>
    <property type="evidence" value="ECO:0007669"/>
    <property type="project" value="UniProtKB-KW"/>
</dbReference>
<dbReference type="EMBL" id="JAAQPH010000006">
    <property type="protein sequence ID" value="NIA68878.1"/>
    <property type="molecule type" value="Genomic_DNA"/>
</dbReference>
<feature type="domain" description="Calcineurin-like phosphoesterase" evidence="1">
    <location>
        <begin position="29"/>
        <end position="125"/>
    </location>
</feature>
<name>A0A967CC74_9PROT</name>
<evidence type="ECO:0000313" key="2">
    <source>
        <dbReference type="EMBL" id="NIA68878.1"/>
    </source>
</evidence>
<keyword evidence="3" id="KW-1185">Reference proteome</keyword>
<keyword evidence="2" id="KW-0378">Hydrolase</keyword>
<sequence length="227" mass="24651">MSGRPEQLSVNGVSLVADISGALLWPERRLAAVADLHFEKGSAFAERGQFLPPYDTAVTLDKLEALLARHDVKRLICLGDSFHDQGAAARLPDQITVRLQGLIARYDWIWIAGNHDPAPPQNLGGSIAAEWTEGALTFRHEAEPQAMAGEVSGHFHPKAAVRVRNKRITAPCFVTDGRKLILPAFGAFTGGLNVLDPAIAGLLGRSFQVMLLGRKQVFAFPRKALCK</sequence>
<dbReference type="Gene3D" id="3.60.21.10">
    <property type="match status" value="1"/>
</dbReference>
<dbReference type="InterPro" id="IPR029052">
    <property type="entry name" value="Metallo-depent_PP-like"/>
</dbReference>
<dbReference type="InterPro" id="IPR024173">
    <property type="entry name" value="Pesterase_MJ0037-like"/>
</dbReference>
<keyword evidence="2" id="KW-0540">Nuclease</keyword>
<dbReference type="PANTHER" id="PTHR39323">
    <property type="entry name" value="BLR1149 PROTEIN"/>
    <property type="match status" value="1"/>
</dbReference>
<dbReference type="AlphaFoldDB" id="A0A967CC74"/>
<dbReference type="SUPFAM" id="SSF56300">
    <property type="entry name" value="Metallo-dependent phosphatases"/>
    <property type="match status" value="1"/>
</dbReference>
<dbReference type="Proteomes" id="UP000761264">
    <property type="component" value="Unassembled WGS sequence"/>
</dbReference>
<keyword evidence="2" id="KW-0436">Ligase</keyword>
<gene>
    <name evidence="2" type="primary">pdeM</name>
    <name evidence="2" type="ORF">HBA54_09765</name>
</gene>
<comment type="caution">
    <text evidence="2">The sequence shown here is derived from an EMBL/GenBank/DDBJ whole genome shotgun (WGS) entry which is preliminary data.</text>
</comment>
<dbReference type="InterPro" id="IPR004843">
    <property type="entry name" value="Calcineurin-like_PHP"/>
</dbReference>
<protein>
    <submittedName>
        <fullName evidence="2">Ligase-associated DNA damage response endonuclease PdeM</fullName>
        <ecNumber evidence="2">3.1.-.-</ecNumber>
    </submittedName>
</protein>
<reference evidence="2" key="1">
    <citation type="submission" date="2020-03" db="EMBL/GenBank/DDBJ databases">
        <title>Genome of Pelagibius litoralis DSM 21314T.</title>
        <authorList>
            <person name="Wang G."/>
        </authorList>
    </citation>
    <scope>NUCLEOTIDE SEQUENCE</scope>
    <source>
        <strain evidence="2">DSM 21314</strain>
    </source>
</reference>
<dbReference type="PIRSF" id="PIRSF000887">
    <property type="entry name" value="Pesterase_MJ0037"/>
    <property type="match status" value="1"/>
</dbReference>
<accession>A0A967CC74</accession>
<dbReference type="RefSeq" id="WP_167223917.1">
    <property type="nucleotide sequence ID" value="NZ_JAAQPH010000006.1"/>
</dbReference>
<dbReference type="NCBIfam" id="TIGR04123">
    <property type="entry name" value="P_estr_lig_assc"/>
    <property type="match status" value="1"/>
</dbReference>
<organism evidence="2 3">
    <name type="scientific">Pelagibius litoralis</name>
    <dbReference type="NCBI Taxonomy" id="374515"/>
    <lineage>
        <taxon>Bacteria</taxon>
        <taxon>Pseudomonadati</taxon>
        <taxon>Pseudomonadota</taxon>
        <taxon>Alphaproteobacteria</taxon>
        <taxon>Rhodospirillales</taxon>
        <taxon>Rhodovibrionaceae</taxon>
        <taxon>Pelagibius</taxon>
    </lineage>
</organism>
<dbReference type="GO" id="GO:0016787">
    <property type="term" value="F:hydrolase activity"/>
    <property type="evidence" value="ECO:0007669"/>
    <property type="project" value="UniProtKB-KW"/>
</dbReference>
<evidence type="ECO:0000313" key="3">
    <source>
        <dbReference type="Proteomes" id="UP000761264"/>
    </source>
</evidence>
<evidence type="ECO:0000259" key="1">
    <source>
        <dbReference type="Pfam" id="PF00149"/>
    </source>
</evidence>